<name>A0A6B9V745_ARAHY</name>
<evidence type="ECO:0000313" key="2">
    <source>
        <dbReference type="EMBL" id="QHN76804.1"/>
    </source>
</evidence>
<proteinExistence type="predicted"/>
<accession>A0A6B9V745</accession>
<dbReference type="EMBL" id="CP031001">
    <property type="protein sequence ID" value="QHN76804.1"/>
    <property type="molecule type" value="Genomic_DNA"/>
</dbReference>
<keyword evidence="1" id="KW-0732">Signal</keyword>
<dbReference type="AlphaFoldDB" id="A0A6B9V745"/>
<gene>
    <name evidence="2" type="ORF">DS421_19g647140</name>
</gene>
<evidence type="ECO:0000256" key="1">
    <source>
        <dbReference type="SAM" id="SignalP"/>
    </source>
</evidence>
<dbReference type="Proteomes" id="UP000464620">
    <property type="component" value="Chromosome B09"/>
</dbReference>
<reference evidence="2 3" key="1">
    <citation type="submission" date="2020-01" db="EMBL/GenBank/DDBJ databases">
        <title>Genome sequence of Arachis hypogaea, cultivar Shitouqi.</title>
        <authorList>
            <person name="Zhuang W."/>
            <person name="Chen H."/>
            <person name="Varshney R."/>
            <person name="Wang D."/>
            <person name="Ming R."/>
        </authorList>
    </citation>
    <scope>NUCLEOTIDE SEQUENCE [LARGE SCALE GENOMIC DNA]</scope>
    <source>
        <tissue evidence="2">Young leaf</tissue>
    </source>
</reference>
<feature type="signal peptide" evidence="1">
    <location>
        <begin position="1"/>
        <end position="24"/>
    </location>
</feature>
<organism evidence="2 3">
    <name type="scientific">Arachis hypogaea</name>
    <name type="common">Peanut</name>
    <dbReference type="NCBI Taxonomy" id="3818"/>
    <lineage>
        <taxon>Eukaryota</taxon>
        <taxon>Viridiplantae</taxon>
        <taxon>Streptophyta</taxon>
        <taxon>Embryophyta</taxon>
        <taxon>Tracheophyta</taxon>
        <taxon>Spermatophyta</taxon>
        <taxon>Magnoliopsida</taxon>
        <taxon>eudicotyledons</taxon>
        <taxon>Gunneridae</taxon>
        <taxon>Pentapetalae</taxon>
        <taxon>rosids</taxon>
        <taxon>fabids</taxon>
        <taxon>Fabales</taxon>
        <taxon>Fabaceae</taxon>
        <taxon>Papilionoideae</taxon>
        <taxon>50 kb inversion clade</taxon>
        <taxon>dalbergioids sensu lato</taxon>
        <taxon>Dalbergieae</taxon>
        <taxon>Pterocarpus clade</taxon>
        <taxon>Arachis</taxon>
    </lineage>
</organism>
<evidence type="ECO:0000313" key="3">
    <source>
        <dbReference type="Proteomes" id="UP000464620"/>
    </source>
</evidence>
<feature type="chain" id="PRO_5025660171" evidence="1">
    <location>
        <begin position="25"/>
        <end position="95"/>
    </location>
</feature>
<protein>
    <submittedName>
        <fullName evidence="2">Uncharacterized protein</fullName>
    </submittedName>
</protein>
<sequence length="95" mass="11351">MAKISVTLPITMLIIEMLICSTNAAESYNIVFMNDYISSTMTQFRMQCQKHYPYHLVKRTKCIQECCNTECYKLHQYDLKRYVECIKVLYALYIR</sequence>